<gene>
    <name evidence="1" type="ORF">GCM10023147_45630</name>
</gene>
<dbReference type="Proteomes" id="UP001500635">
    <property type="component" value="Unassembled WGS sequence"/>
</dbReference>
<accession>A0ABP8KBP3</accession>
<evidence type="ECO:0000313" key="1">
    <source>
        <dbReference type="EMBL" id="GAA4403766.1"/>
    </source>
</evidence>
<name>A0ABP8KBP3_9ACTN</name>
<comment type="caution">
    <text evidence="1">The sequence shown here is derived from an EMBL/GenBank/DDBJ whole genome shotgun (WGS) entry which is preliminary data.</text>
</comment>
<sequence length="198" mass="21760">MGTMPEELSDAEAARYRAVHAAGADWGAAIRSGTKAERDAAGAAFEQALTQLSPDETLNKLHVPDDAGEWRDGLVRLMSRIPDGWGRWISCDKGWYPLLVQLDAALAEIDPGYELHQCKEKYGTLRFYYSPSDDTPGGARERMDQLVRAAENATEIMCERCGAPGRQMYRASGWTKTLCTSCADTLGGYSTVHPREPS</sequence>
<protein>
    <submittedName>
        <fullName evidence="1">Uncharacterized protein</fullName>
    </submittedName>
</protein>
<keyword evidence="2" id="KW-1185">Reference proteome</keyword>
<dbReference type="EMBL" id="BAABFR010000112">
    <property type="protein sequence ID" value="GAA4403766.1"/>
    <property type="molecule type" value="Genomic_DNA"/>
</dbReference>
<organism evidence="1 2">
    <name type="scientific">Tsukamurella soli</name>
    <dbReference type="NCBI Taxonomy" id="644556"/>
    <lineage>
        <taxon>Bacteria</taxon>
        <taxon>Bacillati</taxon>
        <taxon>Actinomycetota</taxon>
        <taxon>Actinomycetes</taxon>
        <taxon>Mycobacteriales</taxon>
        <taxon>Tsukamurellaceae</taxon>
        <taxon>Tsukamurella</taxon>
    </lineage>
</organism>
<proteinExistence type="predicted"/>
<reference evidence="2" key="1">
    <citation type="journal article" date="2019" name="Int. J. Syst. Evol. Microbiol.">
        <title>The Global Catalogue of Microorganisms (GCM) 10K type strain sequencing project: providing services to taxonomists for standard genome sequencing and annotation.</title>
        <authorList>
            <consortium name="The Broad Institute Genomics Platform"/>
            <consortium name="The Broad Institute Genome Sequencing Center for Infectious Disease"/>
            <person name="Wu L."/>
            <person name="Ma J."/>
        </authorList>
    </citation>
    <scope>NUCLEOTIDE SEQUENCE [LARGE SCALE GENOMIC DNA]</scope>
    <source>
        <strain evidence="2">JCM 17688</strain>
    </source>
</reference>
<evidence type="ECO:0000313" key="2">
    <source>
        <dbReference type="Proteomes" id="UP001500635"/>
    </source>
</evidence>